<keyword evidence="1" id="KW-0472">Membrane</keyword>
<sequence length="350" mass="37919">MSLLTEPAPGMPVLGDPTTARLLDLRPLLTRAVRWLYPVQLALIGWVVFHLWHGMPLLALISGSFFAIYLKSLWYWRRDSRAAQPIAALVRDATWRHVGVTVLGGVAHLTTLAVLVDGATVVLRVPSLYGAHRTQLRRQQQAWLVGPDADGVAALRIDGSHEAHPATTVPAPTGRRAIPKAEQVEPTLAWALHLRRLARRPLTTLVLAAVFATPVFTGDTDLGLPAILIVSCLFSLTLTWSNFTAWCLWPAWRLPRLVRRGGWVTAQVAAEPLPAGARSSRGATARLTLPGGTTAVAAMPYVLFDVVGTFTELGWLSVAGEVKRGRWVALGYPGYPVLTIAKITSVDGTA</sequence>
<dbReference type="Proteomes" id="UP000199051">
    <property type="component" value="Unassembled WGS sequence"/>
</dbReference>
<keyword evidence="1" id="KW-0812">Transmembrane</keyword>
<evidence type="ECO:0000313" key="2">
    <source>
        <dbReference type="EMBL" id="SER61698.1"/>
    </source>
</evidence>
<protein>
    <submittedName>
        <fullName evidence="2">Uncharacterized protein</fullName>
    </submittedName>
</protein>
<name>A0A1H9QMN4_9PSEU</name>
<proteinExistence type="predicted"/>
<gene>
    <name evidence="2" type="ORF">SAMN04487818_104357</name>
</gene>
<accession>A0A1H9QMN4</accession>
<dbReference type="EMBL" id="FOGI01000004">
    <property type="protein sequence ID" value="SER61698.1"/>
    <property type="molecule type" value="Genomic_DNA"/>
</dbReference>
<keyword evidence="3" id="KW-1185">Reference proteome</keyword>
<evidence type="ECO:0000313" key="3">
    <source>
        <dbReference type="Proteomes" id="UP000199051"/>
    </source>
</evidence>
<evidence type="ECO:0000256" key="1">
    <source>
        <dbReference type="SAM" id="Phobius"/>
    </source>
</evidence>
<feature type="transmembrane region" description="Helical" evidence="1">
    <location>
        <begin position="224"/>
        <end position="249"/>
    </location>
</feature>
<feature type="transmembrane region" description="Helical" evidence="1">
    <location>
        <begin position="202"/>
        <end position="218"/>
    </location>
</feature>
<reference evidence="3" key="1">
    <citation type="submission" date="2016-10" db="EMBL/GenBank/DDBJ databases">
        <authorList>
            <person name="Varghese N."/>
            <person name="Submissions S."/>
        </authorList>
    </citation>
    <scope>NUCLEOTIDE SEQUENCE [LARGE SCALE GENOMIC DNA]</scope>
    <source>
        <strain evidence="3">DSM 44260</strain>
    </source>
</reference>
<dbReference type="AlphaFoldDB" id="A0A1H9QMN4"/>
<dbReference type="STRING" id="155974.SAMN04487818_104357"/>
<keyword evidence="1" id="KW-1133">Transmembrane helix</keyword>
<organism evidence="2 3">
    <name type="scientific">Actinokineospora terrae</name>
    <dbReference type="NCBI Taxonomy" id="155974"/>
    <lineage>
        <taxon>Bacteria</taxon>
        <taxon>Bacillati</taxon>
        <taxon>Actinomycetota</taxon>
        <taxon>Actinomycetes</taxon>
        <taxon>Pseudonocardiales</taxon>
        <taxon>Pseudonocardiaceae</taxon>
        <taxon>Actinokineospora</taxon>
    </lineage>
</organism>